<keyword evidence="1 2" id="KW-0597">Phosphoprotein</keyword>
<feature type="domain" description="Response regulatory" evidence="4">
    <location>
        <begin position="12"/>
        <end position="130"/>
    </location>
</feature>
<dbReference type="Proteomes" id="UP000183339">
    <property type="component" value="Unassembled WGS sequence"/>
</dbReference>
<evidence type="ECO:0000256" key="2">
    <source>
        <dbReference type="PROSITE-ProRule" id="PRU00169"/>
    </source>
</evidence>
<dbReference type="EMBL" id="FOHI01000012">
    <property type="protein sequence ID" value="SET67248.1"/>
    <property type="molecule type" value="Genomic_DNA"/>
</dbReference>
<dbReference type="InterPro" id="IPR001789">
    <property type="entry name" value="Sig_transdc_resp-reg_receiver"/>
</dbReference>
<organism evidence="5 6">
    <name type="scientific">Nitrosospira multiformis</name>
    <dbReference type="NCBI Taxonomy" id="1231"/>
    <lineage>
        <taxon>Bacteria</taxon>
        <taxon>Pseudomonadati</taxon>
        <taxon>Pseudomonadota</taxon>
        <taxon>Betaproteobacteria</taxon>
        <taxon>Nitrosomonadales</taxon>
        <taxon>Nitrosomonadaceae</taxon>
        <taxon>Nitrosospira</taxon>
    </lineage>
</organism>
<dbReference type="SUPFAM" id="SSF52172">
    <property type="entry name" value="CheY-like"/>
    <property type="match status" value="1"/>
</dbReference>
<name>A0A1I0G8T6_9PROT</name>
<reference evidence="5 6" key="1">
    <citation type="submission" date="2016-10" db="EMBL/GenBank/DDBJ databases">
        <authorList>
            <person name="de Groot N.N."/>
        </authorList>
    </citation>
    <scope>NUCLEOTIDE SEQUENCE [LARGE SCALE GENOMIC DNA]</scope>
    <source>
        <strain evidence="5 6">Nl7</strain>
    </source>
</reference>
<dbReference type="InterPro" id="IPR011006">
    <property type="entry name" value="CheY-like_superfamily"/>
</dbReference>
<dbReference type="OrthoDB" id="9801101at2"/>
<feature type="region of interest" description="Disordered" evidence="3">
    <location>
        <begin position="141"/>
        <end position="161"/>
    </location>
</feature>
<dbReference type="RefSeq" id="WP_081355823.1">
    <property type="nucleotide sequence ID" value="NZ_FOHI01000012.1"/>
</dbReference>
<evidence type="ECO:0000259" key="4">
    <source>
        <dbReference type="PROSITE" id="PS50110"/>
    </source>
</evidence>
<feature type="compositionally biased region" description="Polar residues" evidence="3">
    <location>
        <begin position="152"/>
        <end position="161"/>
    </location>
</feature>
<dbReference type="CDD" id="cd17580">
    <property type="entry name" value="REC_2_DhkD-like"/>
    <property type="match status" value="1"/>
</dbReference>
<feature type="modified residue" description="4-aspartylphosphate" evidence="2">
    <location>
        <position position="61"/>
    </location>
</feature>
<dbReference type="PANTHER" id="PTHR44591">
    <property type="entry name" value="STRESS RESPONSE REGULATOR PROTEIN 1"/>
    <property type="match status" value="1"/>
</dbReference>
<protein>
    <submittedName>
        <fullName evidence="5">Response regulator receiver domain-containing protein</fullName>
    </submittedName>
</protein>
<dbReference type="InterPro" id="IPR050595">
    <property type="entry name" value="Bact_response_regulator"/>
</dbReference>
<proteinExistence type="predicted"/>
<accession>A0A1I0G8T6</accession>
<evidence type="ECO:0000313" key="6">
    <source>
        <dbReference type="Proteomes" id="UP000183339"/>
    </source>
</evidence>
<dbReference type="PANTHER" id="PTHR44591:SF3">
    <property type="entry name" value="RESPONSE REGULATORY DOMAIN-CONTAINING PROTEIN"/>
    <property type="match status" value="1"/>
</dbReference>
<sequence length="161" mass="17330">MDNQNLSLSGLKVLVVDDEEDALALTGLVLGLHGAEVITSLTAAEGLEQVQRQKLDLIVSDISMPQMDGYQFIQAVRNLPADKGKYTPSLALTALSRPQDRTRALNAGFQVHLSKPVSFEILIEAVLGIINLPNHLPSQEISEGLTGRPSANAFSMSSPRI</sequence>
<dbReference type="GO" id="GO:0000160">
    <property type="term" value="P:phosphorelay signal transduction system"/>
    <property type="evidence" value="ECO:0007669"/>
    <property type="project" value="InterPro"/>
</dbReference>
<dbReference type="AlphaFoldDB" id="A0A1I0G8T6"/>
<dbReference type="PROSITE" id="PS50110">
    <property type="entry name" value="RESPONSE_REGULATORY"/>
    <property type="match status" value="1"/>
</dbReference>
<gene>
    <name evidence="5" type="ORF">SAMN05216412_11238</name>
</gene>
<evidence type="ECO:0000313" key="5">
    <source>
        <dbReference type="EMBL" id="SET67248.1"/>
    </source>
</evidence>
<dbReference type="Gene3D" id="3.40.50.2300">
    <property type="match status" value="1"/>
</dbReference>
<dbReference type="SMART" id="SM00448">
    <property type="entry name" value="REC"/>
    <property type="match status" value="1"/>
</dbReference>
<evidence type="ECO:0000256" key="1">
    <source>
        <dbReference type="ARBA" id="ARBA00022553"/>
    </source>
</evidence>
<dbReference type="Pfam" id="PF00072">
    <property type="entry name" value="Response_reg"/>
    <property type="match status" value="1"/>
</dbReference>
<evidence type="ECO:0000256" key="3">
    <source>
        <dbReference type="SAM" id="MobiDB-lite"/>
    </source>
</evidence>